<feature type="compositionally biased region" description="Polar residues" evidence="1">
    <location>
        <begin position="197"/>
        <end position="207"/>
    </location>
</feature>
<dbReference type="AlphaFoldDB" id="A0A420J1Q4"/>
<comment type="caution">
    <text evidence="2">The sequence shown here is derived from an EMBL/GenBank/DDBJ whole genome shotgun (WGS) entry which is preliminary data.</text>
</comment>
<organism evidence="2 3">
    <name type="scientific">Golovinomyces cichoracearum</name>
    <dbReference type="NCBI Taxonomy" id="62708"/>
    <lineage>
        <taxon>Eukaryota</taxon>
        <taxon>Fungi</taxon>
        <taxon>Dikarya</taxon>
        <taxon>Ascomycota</taxon>
        <taxon>Pezizomycotina</taxon>
        <taxon>Leotiomycetes</taxon>
        <taxon>Erysiphales</taxon>
        <taxon>Erysiphaceae</taxon>
        <taxon>Golovinomyces</taxon>
    </lineage>
</organism>
<protein>
    <submittedName>
        <fullName evidence="2">Uncharacterized protein</fullName>
    </submittedName>
</protein>
<evidence type="ECO:0000313" key="2">
    <source>
        <dbReference type="EMBL" id="RKF80752.1"/>
    </source>
</evidence>
<gene>
    <name evidence="2" type="ORF">GcM1_190024</name>
</gene>
<evidence type="ECO:0000313" key="3">
    <source>
        <dbReference type="Proteomes" id="UP000285326"/>
    </source>
</evidence>
<proteinExistence type="predicted"/>
<sequence>MWVKAVWMNTTTNAAMWMDSTPHIRKITDNVTARRPSKISDLERYIFTDEFLRRFELVAPEDKDKSLRDCFSRVQGILKTIGVDGSSEFRGVAFSVKKFVIETIAGRFVLEIYNEELSARVIDRGAASSKSLHQAFEMHKVKDFDLIQESPAELNAVVNDFAQFNIDSVRAGNSRRPFAAAGVFSALPGRIIPTEAHSTQESHQQLSLPAPSPFQRHKDE</sequence>
<accession>A0A420J1Q4</accession>
<reference evidence="2 3" key="1">
    <citation type="journal article" date="2018" name="BMC Genomics">
        <title>Comparative genome analyses reveal sequence features reflecting distinct modes of host-adaptation between dicot and monocot powdery mildew.</title>
        <authorList>
            <person name="Wu Y."/>
            <person name="Ma X."/>
            <person name="Pan Z."/>
            <person name="Kale S.D."/>
            <person name="Song Y."/>
            <person name="King H."/>
            <person name="Zhang Q."/>
            <person name="Presley C."/>
            <person name="Deng X."/>
            <person name="Wei C.I."/>
            <person name="Xiao S."/>
        </authorList>
    </citation>
    <scope>NUCLEOTIDE SEQUENCE [LARGE SCALE GENOMIC DNA]</scope>
    <source>
        <strain evidence="2">UMSG1</strain>
    </source>
</reference>
<feature type="region of interest" description="Disordered" evidence="1">
    <location>
        <begin position="197"/>
        <end position="220"/>
    </location>
</feature>
<name>A0A420J1Q4_9PEZI</name>
<evidence type="ECO:0000256" key="1">
    <source>
        <dbReference type="SAM" id="MobiDB-lite"/>
    </source>
</evidence>
<dbReference type="EMBL" id="MCBS01019011">
    <property type="protein sequence ID" value="RKF80752.1"/>
    <property type="molecule type" value="Genomic_DNA"/>
</dbReference>
<dbReference type="Proteomes" id="UP000285326">
    <property type="component" value="Unassembled WGS sequence"/>
</dbReference>